<organism evidence="1 2">
    <name type="scientific">Protea cynaroides</name>
    <dbReference type="NCBI Taxonomy" id="273540"/>
    <lineage>
        <taxon>Eukaryota</taxon>
        <taxon>Viridiplantae</taxon>
        <taxon>Streptophyta</taxon>
        <taxon>Embryophyta</taxon>
        <taxon>Tracheophyta</taxon>
        <taxon>Spermatophyta</taxon>
        <taxon>Magnoliopsida</taxon>
        <taxon>Proteales</taxon>
        <taxon>Proteaceae</taxon>
        <taxon>Protea</taxon>
    </lineage>
</organism>
<protein>
    <submittedName>
        <fullName evidence="1">Uncharacterized protein</fullName>
    </submittedName>
</protein>
<name>A0A9Q0K2M5_9MAGN</name>
<dbReference type="EMBL" id="JAMYWD010000009">
    <property type="protein sequence ID" value="KAJ4960871.1"/>
    <property type="molecule type" value="Genomic_DNA"/>
</dbReference>
<gene>
    <name evidence="1" type="ORF">NE237_020781</name>
</gene>
<dbReference type="Proteomes" id="UP001141806">
    <property type="component" value="Unassembled WGS sequence"/>
</dbReference>
<proteinExistence type="predicted"/>
<accession>A0A9Q0K2M5</accession>
<dbReference type="PANTHER" id="PTHR45835">
    <property type="entry name" value="YALI0A06105P"/>
    <property type="match status" value="1"/>
</dbReference>
<keyword evidence="2" id="KW-1185">Reference proteome</keyword>
<evidence type="ECO:0000313" key="1">
    <source>
        <dbReference type="EMBL" id="KAJ4960871.1"/>
    </source>
</evidence>
<dbReference type="PANTHER" id="PTHR45835:SF99">
    <property type="entry name" value="CHROMO DOMAIN-CONTAINING PROTEIN-RELATED"/>
    <property type="match status" value="1"/>
</dbReference>
<dbReference type="GO" id="GO:0003676">
    <property type="term" value="F:nucleic acid binding"/>
    <property type="evidence" value="ECO:0007669"/>
    <property type="project" value="InterPro"/>
</dbReference>
<sequence>MLRACALDFKGGWDEKLSLIEFTYNNSYQATIQMAPYEALYGRKCRTPLLWNEVGERRIVGPEFVEETYRVIDQIKERVSPVRGLKRFGKKGKLCPSRKVQQLQTKDIHYVKVHWRSQNVEKITWEEENAMRKEYPNLFDDQGLCDISFGSCDVEQVIERASGYTVDDYVNAPAYGGVAALDVQAGEDEHDASCECPFCVYL</sequence>
<dbReference type="Gene3D" id="3.30.420.10">
    <property type="entry name" value="Ribonuclease H-like superfamily/Ribonuclease H"/>
    <property type="match status" value="1"/>
</dbReference>
<dbReference type="InterPro" id="IPR036397">
    <property type="entry name" value="RNaseH_sf"/>
</dbReference>
<evidence type="ECO:0000313" key="2">
    <source>
        <dbReference type="Proteomes" id="UP001141806"/>
    </source>
</evidence>
<reference evidence="1" key="1">
    <citation type="journal article" date="2023" name="Plant J.">
        <title>The genome of the king protea, Protea cynaroides.</title>
        <authorList>
            <person name="Chang J."/>
            <person name="Duong T.A."/>
            <person name="Schoeman C."/>
            <person name="Ma X."/>
            <person name="Roodt D."/>
            <person name="Barker N."/>
            <person name="Li Z."/>
            <person name="Van de Peer Y."/>
            <person name="Mizrachi E."/>
        </authorList>
    </citation>
    <scope>NUCLEOTIDE SEQUENCE</scope>
    <source>
        <tissue evidence="1">Young leaves</tissue>
    </source>
</reference>
<dbReference type="OrthoDB" id="1909122at2759"/>
<comment type="caution">
    <text evidence="1">The sequence shown here is derived from an EMBL/GenBank/DDBJ whole genome shotgun (WGS) entry which is preliminary data.</text>
</comment>
<dbReference type="AlphaFoldDB" id="A0A9Q0K2M5"/>